<proteinExistence type="predicted"/>
<evidence type="ECO:0000313" key="2">
    <source>
        <dbReference type="Proteomes" id="UP000183200"/>
    </source>
</evidence>
<organism evidence="1 2">
    <name type="scientific">Pedobacter steynii</name>
    <dbReference type="NCBI Taxonomy" id="430522"/>
    <lineage>
        <taxon>Bacteria</taxon>
        <taxon>Pseudomonadati</taxon>
        <taxon>Bacteroidota</taxon>
        <taxon>Sphingobacteriia</taxon>
        <taxon>Sphingobacteriales</taxon>
        <taxon>Sphingobacteriaceae</taxon>
        <taxon>Pedobacter</taxon>
    </lineage>
</organism>
<dbReference type="STRING" id="430522.BFS30_08175"/>
<gene>
    <name evidence="1" type="ORF">SAMN05421820_105464</name>
</gene>
<name>A0A1G9XEP0_9SPHI</name>
<keyword evidence="2" id="KW-1185">Reference proteome</keyword>
<accession>A0A1G9XEP0</accession>
<dbReference type="AlphaFoldDB" id="A0A1G9XEP0"/>
<dbReference type="OrthoDB" id="773011at2"/>
<dbReference type="EMBL" id="FNGY01000005">
    <property type="protein sequence ID" value="SDM95204.1"/>
    <property type="molecule type" value="Genomic_DNA"/>
</dbReference>
<protein>
    <recommendedName>
        <fullName evidence="3">Phenylalanyl-tRNA synthetase subunit alpha</fullName>
    </recommendedName>
</protein>
<sequence>MSKEVLEISVLVDEKFDMSFNLVEGIFGFILKVFGK</sequence>
<evidence type="ECO:0008006" key="3">
    <source>
        <dbReference type="Google" id="ProtNLM"/>
    </source>
</evidence>
<reference evidence="2" key="1">
    <citation type="submission" date="2016-10" db="EMBL/GenBank/DDBJ databases">
        <authorList>
            <person name="Varghese N."/>
            <person name="Submissions S."/>
        </authorList>
    </citation>
    <scope>NUCLEOTIDE SEQUENCE [LARGE SCALE GENOMIC DNA]</scope>
    <source>
        <strain evidence="2">DSM 19110</strain>
    </source>
</reference>
<dbReference type="Proteomes" id="UP000183200">
    <property type="component" value="Unassembled WGS sequence"/>
</dbReference>
<evidence type="ECO:0000313" key="1">
    <source>
        <dbReference type="EMBL" id="SDM95204.1"/>
    </source>
</evidence>
<dbReference type="RefSeq" id="WP_074608855.1">
    <property type="nucleotide sequence ID" value="NZ_FNGY01000005.1"/>
</dbReference>